<comment type="catalytic activity">
    <reaction evidence="1 11">
        <text>Endonucleolytic cleavage to 5'-phosphomonoester.</text>
        <dbReference type="EC" id="3.1.26.4"/>
    </reaction>
</comment>
<dbReference type="EC" id="3.1.26.4" evidence="5 11"/>
<accession>A0A9X5E4P0</accession>
<evidence type="ECO:0000256" key="8">
    <source>
        <dbReference type="ARBA" id="ARBA00022759"/>
    </source>
</evidence>
<dbReference type="AlphaFoldDB" id="A0A9X5E4P0"/>
<dbReference type="EMBL" id="JTJC03000002">
    <property type="protein sequence ID" value="NHC34853.1"/>
    <property type="molecule type" value="Genomic_DNA"/>
</dbReference>
<dbReference type="Proteomes" id="UP000031532">
    <property type="component" value="Unassembled WGS sequence"/>
</dbReference>
<keyword evidence="11" id="KW-0963">Cytoplasm</keyword>
<evidence type="ECO:0000256" key="6">
    <source>
        <dbReference type="ARBA" id="ARBA00022722"/>
    </source>
</evidence>
<organism evidence="13 14">
    <name type="scientific">Scytonema millei VB511283</name>
    <dbReference type="NCBI Taxonomy" id="1245923"/>
    <lineage>
        <taxon>Bacteria</taxon>
        <taxon>Bacillati</taxon>
        <taxon>Cyanobacteriota</taxon>
        <taxon>Cyanophyceae</taxon>
        <taxon>Nostocales</taxon>
        <taxon>Scytonemataceae</taxon>
        <taxon>Scytonema</taxon>
    </lineage>
</organism>
<dbReference type="InterPro" id="IPR022892">
    <property type="entry name" value="RNaseHI"/>
</dbReference>
<sequence>MGNELKHVAIYTDGACIGNPGSGGYGIVMLYDKYRKEISGGFRLTTNNRMEIMAAIIGIRTLKQKCTVTLYSDSQYLVDAIMKGWAKQWQVNNWRRNKKQIAINFDLWEQLLELCTQHEVEFTWVRGHAGNPENERCDRLAVMAAQQKDLPADTGYEHKLTPSLPLFE</sequence>
<dbReference type="GO" id="GO:0000287">
    <property type="term" value="F:magnesium ion binding"/>
    <property type="evidence" value="ECO:0007669"/>
    <property type="project" value="UniProtKB-UniRule"/>
</dbReference>
<comment type="similarity">
    <text evidence="3 11">Belongs to the RNase H family.</text>
</comment>
<evidence type="ECO:0000256" key="9">
    <source>
        <dbReference type="ARBA" id="ARBA00022801"/>
    </source>
</evidence>
<feature type="binding site" evidence="11">
    <location>
        <position position="13"/>
    </location>
    <ligand>
        <name>Mg(2+)</name>
        <dbReference type="ChEBI" id="CHEBI:18420"/>
        <label>2</label>
    </ligand>
</feature>
<dbReference type="InterPro" id="IPR050092">
    <property type="entry name" value="RNase_H"/>
</dbReference>
<keyword evidence="8 11" id="KW-0255">Endonuclease</keyword>
<dbReference type="InterPro" id="IPR036397">
    <property type="entry name" value="RNaseH_sf"/>
</dbReference>
<comment type="cofactor">
    <cofactor evidence="11">
        <name>Mg(2+)</name>
        <dbReference type="ChEBI" id="CHEBI:18420"/>
    </cofactor>
    <text evidence="11">Binds 1 Mg(2+) ion per subunit. May bind a second metal ion at a regulatory site, or after substrate binding.</text>
</comment>
<feature type="domain" description="RNase H type-1" evidence="12">
    <location>
        <begin position="4"/>
        <end position="146"/>
    </location>
</feature>
<comment type="subcellular location">
    <subcellularLocation>
        <location evidence="11">Cytoplasm</location>
    </subcellularLocation>
</comment>
<gene>
    <name evidence="11 13" type="primary">rnhA</name>
    <name evidence="13" type="ORF">QH73_0009295</name>
</gene>
<name>A0A9X5E4P0_9CYAN</name>
<dbReference type="OrthoDB" id="7845843at2"/>
<feature type="binding site" evidence="11">
    <location>
        <position position="73"/>
    </location>
    <ligand>
        <name>Mg(2+)</name>
        <dbReference type="ChEBI" id="CHEBI:18420"/>
        <label>1</label>
    </ligand>
</feature>
<keyword evidence="14" id="KW-1185">Reference proteome</keyword>
<protein>
    <recommendedName>
        <fullName evidence="5 11">Ribonuclease H</fullName>
        <shortName evidence="11">RNase H</shortName>
        <ecNumber evidence="5 11">3.1.26.4</ecNumber>
    </recommendedName>
</protein>
<proteinExistence type="inferred from homology"/>
<reference evidence="13 14" key="1">
    <citation type="journal article" date="2015" name="Genome Announc.">
        <title>Draft Genome Sequence of the Terrestrial Cyanobacterium Scytonema millei VB511283, Isolated from Eastern India.</title>
        <authorList>
            <person name="Sen D."/>
            <person name="Chandrababunaidu M.M."/>
            <person name="Singh D."/>
            <person name="Sanghi N."/>
            <person name="Ghorai A."/>
            <person name="Mishra G.P."/>
            <person name="Madduluri M."/>
            <person name="Adhikary S.P."/>
            <person name="Tripathy S."/>
        </authorList>
    </citation>
    <scope>NUCLEOTIDE SEQUENCE [LARGE SCALE GENOMIC DNA]</scope>
    <source>
        <strain evidence="13 14">VB511283</strain>
    </source>
</reference>
<dbReference type="PROSITE" id="PS50879">
    <property type="entry name" value="RNASE_H_1"/>
    <property type="match status" value="1"/>
</dbReference>
<dbReference type="Pfam" id="PF00075">
    <property type="entry name" value="RNase_H"/>
    <property type="match status" value="1"/>
</dbReference>
<dbReference type="Gene3D" id="3.30.420.10">
    <property type="entry name" value="Ribonuclease H-like superfamily/Ribonuclease H"/>
    <property type="match status" value="1"/>
</dbReference>
<evidence type="ECO:0000256" key="11">
    <source>
        <dbReference type="HAMAP-Rule" id="MF_00042"/>
    </source>
</evidence>
<feature type="binding site" evidence="11">
    <location>
        <position position="51"/>
    </location>
    <ligand>
        <name>Mg(2+)</name>
        <dbReference type="ChEBI" id="CHEBI:18420"/>
        <label>1</label>
    </ligand>
</feature>
<dbReference type="CDD" id="cd09278">
    <property type="entry name" value="RNase_HI_prokaryote_like"/>
    <property type="match status" value="1"/>
</dbReference>
<evidence type="ECO:0000256" key="3">
    <source>
        <dbReference type="ARBA" id="ARBA00005300"/>
    </source>
</evidence>
<dbReference type="SUPFAM" id="SSF53098">
    <property type="entry name" value="Ribonuclease H-like"/>
    <property type="match status" value="1"/>
</dbReference>
<comment type="function">
    <text evidence="2 11">Endonuclease that specifically degrades the RNA of RNA-DNA hybrids.</text>
</comment>
<dbReference type="InterPro" id="IPR002156">
    <property type="entry name" value="RNaseH_domain"/>
</dbReference>
<dbReference type="InterPro" id="IPR012337">
    <property type="entry name" value="RNaseH-like_sf"/>
</dbReference>
<evidence type="ECO:0000259" key="12">
    <source>
        <dbReference type="PROSITE" id="PS50879"/>
    </source>
</evidence>
<dbReference type="GO" id="GO:0005737">
    <property type="term" value="C:cytoplasm"/>
    <property type="evidence" value="ECO:0007669"/>
    <property type="project" value="UniProtKB-SubCell"/>
</dbReference>
<evidence type="ECO:0000256" key="2">
    <source>
        <dbReference type="ARBA" id="ARBA00004065"/>
    </source>
</evidence>
<dbReference type="GO" id="GO:0003676">
    <property type="term" value="F:nucleic acid binding"/>
    <property type="evidence" value="ECO:0007669"/>
    <property type="project" value="InterPro"/>
</dbReference>
<evidence type="ECO:0000256" key="1">
    <source>
        <dbReference type="ARBA" id="ARBA00000077"/>
    </source>
</evidence>
<evidence type="ECO:0000313" key="13">
    <source>
        <dbReference type="EMBL" id="NHC34853.1"/>
    </source>
</evidence>
<dbReference type="NCBIfam" id="NF001236">
    <property type="entry name" value="PRK00203.1"/>
    <property type="match status" value="1"/>
</dbReference>
<keyword evidence="6 11" id="KW-0540">Nuclease</keyword>
<evidence type="ECO:0000313" key="14">
    <source>
        <dbReference type="Proteomes" id="UP000031532"/>
    </source>
</evidence>
<keyword evidence="7 11" id="KW-0479">Metal-binding</keyword>
<dbReference type="FunFam" id="3.30.420.10:FF:000089">
    <property type="entry name" value="Ribonuclease H"/>
    <property type="match status" value="1"/>
</dbReference>
<feature type="binding site" evidence="11">
    <location>
        <position position="138"/>
    </location>
    <ligand>
        <name>Mg(2+)</name>
        <dbReference type="ChEBI" id="CHEBI:18420"/>
        <label>2</label>
    </ligand>
</feature>
<evidence type="ECO:0000256" key="5">
    <source>
        <dbReference type="ARBA" id="ARBA00012180"/>
    </source>
</evidence>
<evidence type="ECO:0000256" key="10">
    <source>
        <dbReference type="ARBA" id="ARBA00022842"/>
    </source>
</evidence>
<dbReference type="PANTHER" id="PTHR10642:SF26">
    <property type="entry name" value="RIBONUCLEASE H1"/>
    <property type="match status" value="1"/>
</dbReference>
<dbReference type="GO" id="GO:0004523">
    <property type="term" value="F:RNA-DNA hybrid ribonuclease activity"/>
    <property type="evidence" value="ECO:0007669"/>
    <property type="project" value="UniProtKB-UniRule"/>
</dbReference>
<comment type="caution">
    <text evidence="13">The sequence shown here is derived from an EMBL/GenBank/DDBJ whole genome shotgun (WGS) entry which is preliminary data.</text>
</comment>
<evidence type="ECO:0000256" key="7">
    <source>
        <dbReference type="ARBA" id="ARBA00022723"/>
    </source>
</evidence>
<feature type="binding site" evidence="11">
    <location>
        <position position="13"/>
    </location>
    <ligand>
        <name>Mg(2+)</name>
        <dbReference type="ChEBI" id="CHEBI:18420"/>
        <label>1</label>
    </ligand>
</feature>
<keyword evidence="9 11" id="KW-0378">Hydrolase</keyword>
<keyword evidence="10 11" id="KW-0460">Magnesium</keyword>
<dbReference type="GO" id="GO:0043137">
    <property type="term" value="P:DNA replication, removal of RNA primer"/>
    <property type="evidence" value="ECO:0007669"/>
    <property type="project" value="TreeGrafter"/>
</dbReference>
<evidence type="ECO:0000256" key="4">
    <source>
        <dbReference type="ARBA" id="ARBA00011245"/>
    </source>
</evidence>
<dbReference type="HAMAP" id="MF_00042">
    <property type="entry name" value="RNase_H"/>
    <property type="match status" value="1"/>
</dbReference>
<dbReference type="PANTHER" id="PTHR10642">
    <property type="entry name" value="RIBONUCLEASE H1"/>
    <property type="match status" value="1"/>
</dbReference>
<comment type="subunit">
    <text evidence="4 11">Monomer.</text>
</comment>